<organism evidence="1 2">
    <name type="scientific">Panagrolaimus sp. JU765</name>
    <dbReference type="NCBI Taxonomy" id="591449"/>
    <lineage>
        <taxon>Eukaryota</taxon>
        <taxon>Metazoa</taxon>
        <taxon>Ecdysozoa</taxon>
        <taxon>Nematoda</taxon>
        <taxon>Chromadorea</taxon>
        <taxon>Rhabditida</taxon>
        <taxon>Tylenchina</taxon>
        <taxon>Panagrolaimomorpha</taxon>
        <taxon>Panagrolaimoidea</taxon>
        <taxon>Panagrolaimidae</taxon>
        <taxon>Panagrolaimus</taxon>
    </lineage>
</organism>
<accession>A0AC34QH69</accession>
<name>A0AC34QH69_9BILA</name>
<evidence type="ECO:0000313" key="2">
    <source>
        <dbReference type="WBParaSite" id="JU765_v2.g16218.t1"/>
    </source>
</evidence>
<protein>
    <submittedName>
        <fullName evidence="2">NR LBD domain-containing protein</fullName>
    </submittedName>
</protein>
<reference evidence="2" key="1">
    <citation type="submission" date="2022-11" db="UniProtKB">
        <authorList>
            <consortium name="WormBaseParasite"/>
        </authorList>
    </citation>
    <scope>IDENTIFICATION</scope>
</reference>
<dbReference type="WBParaSite" id="JU765_v2.g16218.t1">
    <property type="protein sequence ID" value="JU765_v2.g16218.t1"/>
    <property type="gene ID" value="JU765_v2.g16218"/>
</dbReference>
<evidence type="ECO:0000313" key="1">
    <source>
        <dbReference type="Proteomes" id="UP000887576"/>
    </source>
</evidence>
<proteinExistence type="predicted"/>
<dbReference type="Proteomes" id="UP000887576">
    <property type="component" value="Unplaced"/>
</dbReference>
<sequence>MALSGGSYFPRQESEQKIMDKRVILRQANLIYDEFTTPARHMHLTKNEYAILRVLVYLMPVDHMSENGKRVVREAANFYRNVLCMQIRQSYPDLSIQQVMDRMSRMMVFLSVLENAKAMGNAAFSMMLLFNCPEMKGDLTYEFHIRESSSHDF</sequence>